<keyword evidence="2" id="KW-1185">Reference proteome</keyword>
<dbReference type="NCBIfam" id="TIGR03984">
    <property type="entry name" value="CRISPR-associated protein Csx19"/>
    <property type="match status" value="1"/>
</dbReference>
<sequence length="192" mass="22279">MGKIRQITSTCVRDEAELTQEQIEEIVREEFPGEARLYLEMDDQVLLGRYDRGTWQVRTDGQGIQNAFPWENVQKMIIFDEEQELRLVRRGLHFCGRLRRDEACGSPVYVMDEEQKMWGEGQRADEAWSMLKSSRGASIWVPEVLGRDGGAMGLRVRKYFEFPDATEKRGLVSQIDERLLGFCPWPDNRGCV</sequence>
<gene>
    <name evidence="1" type="ORF">SAMN05216313_12774</name>
</gene>
<dbReference type="Proteomes" id="UP000198508">
    <property type="component" value="Unassembled WGS sequence"/>
</dbReference>
<organism evidence="1 2">
    <name type="scientific">Enterocloster lavalensis</name>
    <dbReference type="NCBI Taxonomy" id="460384"/>
    <lineage>
        <taxon>Bacteria</taxon>
        <taxon>Bacillati</taxon>
        <taxon>Bacillota</taxon>
        <taxon>Clostridia</taxon>
        <taxon>Lachnospirales</taxon>
        <taxon>Lachnospiraceae</taxon>
        <taxon>Enterocloster</taxon>
    </lineage>
</organism>
<name>A0A1I0J962_9FIRM</name>
<dbReference type="AlphaFoldDB" id="A0A1I0J962"/>
<reference evidence="2" key="1">
    <citation type="submission" date="2016-10" db="EMBL/GenBank/DDBJ databases">
        <authorList>
            <person name="Varghese N."/>
            <person name="Submissions S."/>
        </authorList>
    </citation>
    <scope>NUCLEOTIDE SEQUENCE [LARGE SCALE GENOMIC DNA]</scope>
    <source>
        <strain evidence="2">NLAE-zl-G277</strain>
    </source>
</reference>
<evidence type="ECO:0000313" key="2">
    <source>
        <dbReference type="Proteomes" id="UP000198508"/>
    </source>
</evidence>
<protein>
    <submittedName>
        <fullName evidence="1">CRISPR-associated protein, TIGR03984 family</fullName>
    </submittedName>
</protein>
<proteinExistence type="predicted"/>
<dbReference type="EMBL" id="FOIM01000027">
    <property type="protein sequence ID" value="SEU06381.1"/>
    <property type="molecule type" value="Genomic_DNA"/>
</dbReference>
<dbReference type="RefSeq" id="WP_092368552.1">
    <property type="nucleotide sequence ID" value="NZ_CAKXUV010000078.1"/>
</dbReference>
<dbReference type="InterPro" id="IPR023815">
    <property type="entry name" value="CRISPR-assoc_Csx19"/>
</dbReference>
<accession>A0A1I0J962</accession>
<evidence type="ECO:0000313" key="1">
    <source>
        <dbReference type="EMBL" id="SEU06381.1"/>
    </source>
</evidence>
<dbReference type="STRING" id="460384.SAMN05216313_12774"/>